<dbReference type="InterPro" id="IPR038726">
    <property type="entry name" value="PDDEXK_AddAB-type"/>
</dbReference>
<keyword evidence="2" id="KW-0067">ATP-binding</keyword>
<dbReference type="GO" id="GO:0006281">
    <property type="term" value="P:DNA repair"/>
    <property type="evidence" value="ECO:0007669"/>
    <property type="project" value="UniProtKB-KW"/>
</dbReference>
<keyword evidence="2" id="KW-0347">Helicase</keyword>
<evidence type="ECO:0000313" key="6">
    <source>
        <dbReference type="Proteomes" id="UP000028569"/>
    </source>
</evidence>
<keyword evidence="1" id="KW-0227">DNA damage</keyword>
<evidence type="ECO:0000256" key="2">
    <source>
        <dbReference type="ARBA" id="ARBA00022806"/>
    </source>
</evidence>
<protein>
    <submittedName>
        <fullName evidence="5">Phage protein</fullName>
    </submittedName>
</protein>
<evidence type="ECO:0000313" key="5">
    <source>
        <dbReference type="EMBL" id="AIC92187.1"/>
    </source>
</evidence>
<keyword evidence="2" id="KW-0378">Hydrolase</keyword>
<accession>A0A087VV05</accession>
<sequence length="278" mass="31447">MGFEIKEMADREYFADPALDQSALKRFMVSPLSYVDYLDHGLDVSGDALDFGKAAHALVLGTGAEVVDRPNLRTKAGKALMEELRASDAVVVSSGDRERLRKMGAVSAPYFRSLPGRPEMVVVADDPGSGLRLKGKFDWLPDGPDEDGVLRIRDYKTTSADPREFPGEAARFGYHIQAAFYMMLYRLTGFQGLLGFEFVVQEKKRPYDYMVWRMDEDGPETVLAGERIAQALDELAGFRRDSPDDWKRRMGEYGLDKTPRTMGFPGWRIDREYEEMEV</sequence>
<dbReference type="AlphaFoldDB" id="A0A087VV05"/>
<dbReference type="EMBL" id="CP006018">
    <property type="protein sequence ID" value="AIC92187.1"/>
    <property type="molecule type" value="Genomic_DNA"/>
</dbReference>
<keyword evidence="6" id="KW-1185">Reference proteome</keyword>
<dbReference type="GO" id="GO:0004386">
    <property type="term" value="F:helicase activity"/>
    <property type="evidence" value="ECO:0007669"/>
    <property type="project" value="UniProtKB-KW"/>
</dbReference>
<name>A0A087VV05_9BIFI</name>
<keyword evidence="3" id="KW-0234">DNA repair</keyword>
<gene>
    <name evidence="5" type="ORF">BINDI_0922</name>
</gene>
<proteinExistence type="predicted"/>
<feature type="domain" description="PD-(D/E)XK endonuclease-like" evidence="4">
    <location>
        <begin position="21"/>
        <end position="194"/>
    </location>
</feature>
<dbReference type="RefSeq" id="WP_033490440.1">
    <property type="nucleotide sequence ID" value="NZ_CP006018.1"/>
</dbReference>
<dbReference type="Proteomes" id="UP000028569">
    <property type="component" value="Chromosome"/>
</dbReference>
<evidence type="ECO:0000259" key="4">
    <source>
        <dbReference type="Pfam" id="PF12705"/>
    </source>
</evidence>
<dbReference type="Pfam" id="PF12705">
    <property type="entry name" value="PDDEXK_1"/>
    <property type="match status" value="1"/>
</dbReference>
<dbReference type="Gene3D" id="3.90.320.10">
    <property type="match status" value="1"/>
</dbReference>
<dbReference type="InterPro" id="IPR011604">
    <property type="entry name" value="PDDEXK-like_dom_sf"/>
</dbReference>
<evidence type="ECO:0000256" key="1">
    <source>
        <dbReference type="ARBA" id="ARBA00022763"/>
    </source>
</evidence>
<dbReference type="KEGG" id="bii:BINDI_0922"/>
<evidence type="ECO:0000256" key="3">
    <source>
        <dbReference type="ARBA" id="ARBA00023204"/>
    </source>
</evidence>
<dbReference type="OrthoDB" id="3292504at2"/>
<reference evidence="5 6" key="1">
    <citation type="journal article" date="2014" name="Appl. Environ. Microbiol.">
        <title>Genomic encyclopedia of type strains of the genus Bifidobacterium.</title>
        <authorList>
            <person name="Milani C."/>
            <person name="Lugli G.A."/>
            <person name="Duranti S."/>
            <person name="Turroni F."/>
            <person name="Bottacini F."/>
            <person name="Mangifesta M."/>
            <person name="Sanchez B."/>
            <person name="Viappiani A."/>
            <person name="Mancabelli L."/>
            <person name="Taminiau B."/>
            <person name="Delcenserie V."/>
            <person name="Barrangou R."/>
            <person name="Margolles A."/>
            <person name="van Sinderen D."/>
            <person name="Ventura M."/>
        </authorList>
    </citation>
    <scope>NUCLEOTIDE SEQUENCE [LARGE SCALE GENOMIC DNA]</scope>
    <source>
        <strain evidence="5 6">LMG 11587</strain>
    </source>
</reference>
<keyword evidence="2" id="KW-0547">Nucleotide-binding</keyword>
<dbReference type="HOGENOM" id="CLU_070063_0_0_11"/>
<organism evidence="5 6">
    <name type="scientific">Bifidobacterium [indicum] DSM 20214 = LMG 11587</name>
    <dbReference type="NCBI Taxonomy" id="1341694"/>
    <lineage>
        <taxon>Bacteria</taxon>
        <taxon>Bacillati</taxon>
        <taxon>Actinomycetota</taxon>
        <taxon>Actinomycetes</taxon>
        <taxon>Bifidobacteriales</taxon>
        <taxon>Bifidobacteriaceae</taxon>
        <taxon>Bifidobacterium</taxon>
    </lineage>
</organism>